<name>A0A1H7ZV96_9BACT</name>
<dbReference type="EMBL" id="FOBB01000005">
    <property type="protein sequence ID" value="SEM61684.1"/>
    <property type="molecule type" value="Genomic_DNA"/>
</dbReference>
<dbReference type="RefSeq" id="WP_143081085.1">
    <property type="nucleotide sequence ID" value="NZ_FOBB01000005.1"/>
</dbReference>
<evidence type="ECO:0000256" key="2">
    <source>
        <dbReference type="ARBA" id="ARBA00023125"/>
    </source>
</evidence>
<keyword evidence="6" id="KW-1185">Reference proteome</keyword>
<dbReference type="GO" id="GO:0043565">
    <property type="term" value="F:sequence-specific DNA binding"/>
    <property type="evidence" value="ECO:0007669"/>
    <property type="project" value="InterPro"/>
</dbReference>
<evidence type="ECO:0000313" key="6">
    <source>
        <dbReference type="Proteomes" id="UP000198984"/>
    </source>
</evidence>
<dbReference type="Gene3D" id="1.10.10.60">
    <property type="entry name" value="Homeodomain-like"/>
    <property type="match status" value="1"/>
</dbReference>
<dbReference type="Pfam" id="PF20240">
    <property type="entry name" value="DUF6597"/>
    <property type="match status" value="1"/>
</dbReference>
<organism evidence="5 6">
    <name type="scientific">Chitinophaga rupis</name>
    <dbReference type="NCBI Taxonomy" id="573321"/>
    <lineage>
        <taxon>Bacteria</taxon>
        <taxon>Pseudomonadati</taxon>
        <taxon>Bacteroidota</taxon>
        <taxon>Chitinophagia</taxon>
        <taxon>Chitinophagales</taxon>
        <taxon>Chitinophagaceae</taxon>
        <taxon>Chitinophaga</taxon>
    </lineage>
</organism>
<dbReference type="InterPro" id="IPR050204">
    <property type="entry name" value="AraC_XylS_family_regulators"/>
</dbReference>
<evidence type="ECO:0000256" key="3">
    <source>
        <dbReference type="ARBA" id="ARBA00023163"/>
    </source>
</evidence>
<dbReference type="InterPro" id="IPR018060">
    <property type="entry name" value="HTH_AraC"/>
</dbReference>
<evidence type="ECO:0000313" key="5">
    <source>
        <dbReference type="EMBL" id="SEM61684.1"/>
    </source>
</evidence>
<dbReference type="PROSITE" id="PS01124">
    <property type="entry name" value="HTH_ARAC_FAMILY_2"/>
    <property type="match status" value="1"/>
</dbReference>
<keyword evidence="2 5" id="KW-0238">DNA-binding</keyword>
<dbReference type="PANTHER" id="PTHR46796">
    <property type="entry name" value="HTH-TYPE TRANSCRIPTIONAL ACTIVATOR RHAS-RELATED"/>
    <property type="match status" value="1"/>
</dbReference>
<dbReference type="Proteomes" id="UP000198984">
    <property type="component" value="Unassembled WGS sequence"/>
</dbReference>
<proteinExistence type="predicted"/>
<dbReference type="GO" id="GO:0003700">
    <property type="term" value="F:DNA-binding transcription factor activity"/>
    <property type="evidence" value="ECO:0007669"/>
    <property type="project" value="InterPro"/>
</dbReference>
<sequence>MNMRITHINPYPPLNGYVSKIWVFESSGRIPAEDMRLIVPNGMVKLTIPFRNGVSGKNETMYHLSKESRLTLIGIGDIPAIIDVEQDKPSGTIGIEFSAAGAYRFFQLKQSEIKNRIFLLDEVLDHTARQVQEMIANHGSVAKKLHVIQQYLIGRLRRSAADPLIDYCVMLIKNTRGQITVRQLEQKTGYSGRWLNDKFQHKVGISPKSLCSIVRFQQFYEPWARSGCHFNDNLYHYFYDQAHFIKEFKRFTGLSPLKYTKSENEFGRIFYKD</sequence>
<keyword evidence="1" id="KW-0805">Transcription regulation</keyword>
<keyword evidence="3" id="KW-0804">Transcription</keyword>
<accession>A0A1H7ZV96</accession>
<gene>
    <name evidence="5" type="ORF">SAMN04488505_105199</name>
</gene>
<evidence type="ECO:0000256" key="1">
    <source>
        <dbReference type="ARBA" id="ARBA00023015"/>
    </source>
</evidence>
<protein>
    <submittedName>
        <fullName evidence="5">AraC-type DNA-binding protein</fullName>
    </submittedName>
</protein>
<reference evidence="5 6" key="1">
    <citation type="submission" date="2016-10" db="EMBL/GenBank/DDBJ databases">
        <authorList>
            <person name="de Groot N.N."/>
        </authorList>
    </citation>
    <scope>NUCLEOTIDE SEQUENCE [LARGE SCALE GENOMIC DNA]</scope>
    <source>
        <strain evidence="5 6">DSM 21039</strain>
    </source>
</reference>
<dbReference type="AlphaFoldDB" id="A0A1H7ZV96"/>
<dbReference type="STRING" id="573321.SAMN04488505_105199"/>
<evidence type="ECO:0000259" key="4">
    <source>
        <dbReference type="PROSITE" id="PS01124"/>
    </source>
</evidence>
<feature type="domain" description="HTH araC/xylS-type" evidence="4">
    <location>
        <begin position="162"/>
        <end position="262"/>
    </location>
</feature>
<dbReference type="InterPro" id="IPR046532">
    <property type="entry name" value="DUF6597"/>
</dbReference>